<dbReference type="PANTHER" id="PTHR36772:SF1">
    <property type="entry name" value="SERINE_THREONINE-KINASE"/>
    <property type="match status" value="1"/>
</dbReference>
<evidence type="ECO:0000313" key="2">
    <source>
        <dbReference type="EMBL" id="MCL7050563.1"/>
    </source>
</evidence>
<gene>
    <name evidence="2" type="ORF">MKW94_023523</name>
</gene>
<protein>
    <submittedName>
        <fullName evidence="2">Uncharacterized protein</fullName>
    </submittedName>
</protein>
<organism evidence="2 3">
    <name type="scientific">Papaver nudicaule</name>
    <name type="common">Iceland poppy</name>
    <dbReference type="NCBI Taxonomy" id="74823"/>
    <lineage>
        <taxon>Eukaryota</taxon>
        <taxon>Viridiplantae</taxon>
        <taxon>Streptophyta</taxon>
        <taxon>Embryophyta</taxon>
        <taxon>Tracheophyta</taxon>
        <taxon>Spermatophyta</taxon>
        <taxon>Magnoliopsida</taxon>
        <taxon>Ranunculales</taxon>
        <taxon>Papaveraceae</taxon>
        <taxon>Papaveroideae</taxon>
        <taxon>Papaver</taxon>
    </lineage>
</organism>
<evidence type="ECO:0000256" key="1">
    <source>
        <dbReference type="SAM" id="MobiDB-lite"/>
    </source>
</evidence>
<reference evidence="2" key="1">
    <citation type="submission" date="2022-03" db="EMBL/GenBank/DDBJ databases">
        <title>A functionally conserved STORR gene fusion in Papaver species that diverged 16.8 million years ago.</title>
        <authorList>
            <person name="Catania T."/>
        </authorList>
    </citation>
    <scope>NUCLEOTIDE SEQUENCE</scope>
    <source>
        <strain evidence="2">S-191538</strain>
    </source>
</reference>
<dbReference type="Proteomes" id="UP001177140">
    <property type="component" value="Unassembled WGS sequence"/>
</dbReference>
<comment type="caution">
    <text evidence="2">The sequence shown here is derived from an EMBL/GenBank/DDBJ whole genome shotgun (WGS) entry which is preliminary data.</text>
</comment>
<dbReference type="AlphaFoldDB" id="A0AA42B3X9"/>
<dbReference type="EMBL" id="JAJJMA010329237">
    <property type="protein sequence ID" value="MCL7050563.1"/>
    <property type="molecule type" value="Genomic_DNA"/>
</dbReference>
<sequence length="114" mass="13282">MEPEDREMNKLAWSENGPQGQVKFPGHISRSSSVINMLPPSKRVEVRKVFRGKLLTDDVSTRRFVVEESASKKRNQMEVIRRRSCLRRKKLGPSPLSKMVIAEDYDDDKEFRYA</sequence>
<feature type="region of interest" description="Disordered" evidence="1">
    <location>
        <begin position="1"/>
        <end position="26"/>
    </location>
</feature>
<evidence type="ECO:0000313" key="3">
    <source>
        <dbReference type="Proteomes" id="UP001177140"/>
    </source>
</evidence>
<dbReference type="PANTHER" id="PTHR36772">
    <property type="entry name" value="SERINE/THREONINE-KINASE"/>
    <property type="match status" value="1"/>
</dbReference>
<accession>A0AA42B3X9</accession>
<keyword evidence="3" id="KW-1185">Reference proteome</keyword>
<proteinExistence type="predicted"/>
<name>A0AA42B3X9_PAPNU</name>